<dbReference type="GeneID" id="83729051"/>
<evidence type="ECO:0000313" key="5">
    <source>
        <dbReference type="EMBL" id="MCS4035502.1"/>
    </source>
</evidence>
<dbReference type="Proteomes" id="UP001155057">
    <property type="component" value="Unassembled WGS sequence"/>
</dbReference>
<evidence type="ECO:0000256" key="1">
    <source>
        <dbReference type="SAM" id="MobiDB-lite"/>
    </source>
</evidence>
<comment type="caution">
    <text evidence="2">The sequence shown here is derived from an EMBL/GenBank/DDBJ whole genome shotgun (WGS) entry which is preliminary data.</text>
</comment>
<dbReference type="RefSeq" id="WP_103016519.1">
    <property type="nucleotide sequence ID" value="NZ_CALTRV010000020.1"/>
</dbReference>
<organism evidence="2 6">
    <name type="scientific">Salinibacter ruber</name>
    <dbReference type="NCBI Taxonomy" id="146919"/>
    <lineage>
        <taxon>Bacteria</taxon>
        <taxon>Pseudomonadati</taxon>
        <taxon>Rhodothermota</taxon>
        <taxon>Rhodothermia</taxon>
        <taxon>Rhodothermales</taxon>
        <taxon>Salinibacteraceae</taxon>
        <taxon>Salinibacter</taxon>
    </lineage>
</organism>
<dbReference type="EMBL" id="JANUBB010000004">
    <property type="protein sequence ID" value="MCS3951304.1"/>
    <property type="molecule type" value="Genomic_DNA"/>
</dbReference>
<evidence type="ECO:0000313" key="3">
    <source>
        <dbReference type="EMBL" id="MCS3863589.1"/>
    </source>
</evidence>
<evidence type="ECO:0000313" key="4">
    <source>
        <dbReference type="EMBL" id="MCS3951304.1"/>
    </source>
</evidence>
<dbReference type="AlphaFoldDB" id="A0A840DIK1"/>
<dbReference type="EMBL" id="JANUAE010000001">
    <property type="protein sequence ID" value="MCS3708545.1"/>
    <property type="molecule type" value="Genomic_DNA"/>
</dbReference>
<gene>
    <name evidence="2" type="ORF">GGP61_000132</name>
    <name evidence="3" type="ORF">GGP82_000120</name>
    <name evidence="4" type="ORF">GGP83_001246</name>
    <name evidence="5" type="ORF">GGQ01_000546</name>
</gene>
<proteinExistence type="predicted"/>
<sequence length="143" mass="15219">MRSGLHTFRLPRWGRILSALVVGALLMQGPVQGLLQAAHEALGTHQCAHAQHDMCPRNPDGPCTCAHTDSDTSPEGPTMRACHDGSQAPGAVPVPRWQSPSAPTAVPSPLTSETTRLALSPPPPPERLGDDIFRPPRTTPLYA</sequence>
<accession>A0A840DIK1</accession>
<dbReference type="EMBL" id="JANTYZ010000001">
    <property type="protein sequence ID" value="MCS3863589.1"/>
    <property type="molecule type" value="Genomic_DNA"/>
</dbReference>
<evidence type="ECO:0000313" key="2">
    <source>
        <dbReference type="EMBL" id="MCS3708545.1"/>
    </source>
</evidence>
<reference evidence="2" key="1">
    <citation type="submission" date="2022-08" db="EMBL/GenBank/DDBJ databases">
        <title>Genomic Encyclopedia of Type Strains, Phase V (KMG-V): Genome sequencing to study the core and pangenomes of soil and plant-associated prokaryotes.</title>
        <authorList>
            <person name="Whitman W."/>
        </authorList>
    </citation>
    <scope>NUCLEOTIDE SEQUENCE</scope>
    <source>
        <strain evidence="3">SP2016B</strain>
        <strain evidence="4">SP2017</strain>
        <strain evidence="5">SP3012</strain>
        <strain evidence="2">SP3049</strain>
    </source>
</reference>
<dbReference type="Proteomes" id="UP001155040">
    <property type="component" value="Unassembled WGS sequence"/>
</dbReference>
<protein>
    <submittedName>
        <fullName evidence="2">Uncharacterized protein</fullName>
    </submittedName>
</protein>
<feature type="region of interest" description="Disordered" evidence="1">
    <location>
        <begin position="68"/>
        <end position="143"/>
    </location>
</feature>
<dbReference type="Proteomes" id="UP001155010">
    <property type="component" value="Unassembled WGS sequence"/>
</dbReference>
<dbReference type="Proteomes" id="UP001155034">
    <property type="component" value="Unassembled WGS sequence"/>
</dbReference>
<name>A0A840DIK1_9BACT</name>
<evidence type="ECO:0000313" key="6">
    <source>
        <dbReference type="Proteomes" id="UP001155057"/>
    </source>
</evidence>
<dbReference type="EMBL" id="JANUBF010000002">
    <property type="protein sequence ID" value="MCS4035502.1"/>
    <property type="molecule type" value="Genomic_DNA"/>
</dbReference>